<dbReference type="RefSeq" id="WP_336601999.1">
    <property type="nucleotide sequence ID" value="NZ_JACFYJ010000108.1"/>
</dbReference>
<evidence type="ECO:0000313" key="2">
    <source>
        <dbReference type="Proteomes" id="UP001386437"/>
    </source>
</evidence>
<evidence type="ECO:0000313" key="1">
    <source>
        <dbReference type="EMBL" id="MEI6002372.1"/>
    </source>
</evidence>
<organism evidence="1 2">
    <name type="scientific">Paraburkholderia bengalensis</name>
    <dbReference type="NCBI Taxonomy" id="2747562"/>
    <lineage>
        <taxon>Bacteria</taxon>
        <taxon>Pseudomonadati</taxon>
        <taxon>Pseudomonadota</taxon>
        <taxon>Betaproteobacteria</taxon>
        <taxon>Burkholderiales</taxon>
        <taxon>Burkholderiaceae</taxon>
        <taxon>Paraburkholderia</taxon>
    </lineage>
</organism>
<sequence>MSSTDAHVTARQGAVFLTAGRDADASTGPYNYLQHLKFAVMVQGEARRGDWSVFADTIYNFGRHASSVNATNGQFRPGEMAQSLETSFRGALNQIGAGRTVRRQSGNIDVVEGMRTTTATNDDACALTAVSITRAHAAAACCLKHSILFWRDARRQVGSALCEAFQEYPSFGIDWSST</sequence>
<keyword evidence="2" id="KW-1185">Reference proteome</keyword>
<reference evidence="1 2" key="1">
    <citation type="journal article" date="2022" name="Arch. Microbiol.">
        <title>Paraburkholderia bengalensis sp. nov. isolated from roots of Oryza sativa, IR64.</title>
        <authorList>
            <person name="Nag P."/>
            <person name="Mondal N."/>
            <person name="Sarkar J."/>
            <person name="Das S."/>
        </authorList>
    </citation>
    <scope>NUCLEOTIDE SEQUENCE [LARGE SCALE GENOMIC DNA]</scope>
    <source>
        <strain evidence="1 2">IR64_4_BI</strain>
    </source>
</reference>
<comment type="caution">
    <text evidence="1">The sequence shown here is derived from an EMBL/GenBank/DDBJ whole genome shotgun (WGS) entry which is preliminary data.</text>
</comment>
<dbReference type="EMBL" id="JACFYJ010000108">
    <property type="protein sequence ID" value="MEI6002372.1"/>
    <property type="molecule type" value="Genomic_DNA"/>
</dbReference>
<gene>
    <name evidence="1" type="ORF">H3V53_36180</name>
</gene>
<dbReference type="Proteomes" id="UP001386437">
    <property type="component" value="Unassembled WGS sequence"/>
</dbReference>
<proteinExistence type="predicted"/>
<name>A0ABU8J342_9BURK</name>
<accession>A0ABU8J342</accession>
<protein>
    <submittedName>
        <fullName evidence="1">Uncharacterized protein</fullName>
    </submittedName>
</protein>